<sequence>MSHGACDRSCAIGSLRRPAPLSLYPVRQSAAHPHRYGLRMVRISRTSSAGQDAGCGDAGLEAEDQHDPRVVFRNIASTRAGSVSTPARIGGTRTGTVATA</sequence>
<dbReference type="AlphaFoldDB" id="A0A1P8QY79"/>
<evidence type="ECO:0000313" key="1">
    <source>
        <dbReference type="EMBL" id="APX91315.1"/>
    </source>
</evidence>
<gene>
    <name evidence="1" type="ORF">BV394_15615</name>
</gene>
<organism evidence="1">
    <name type="scientific">Brevirhabdus pacifica</name>
    <dbReference type="NCBI Taxonomy" id="1267768"/>
    <lineage>
        <taxon>Bacteria</taxon>
        <taxon>Pseudomonadati</taxon>
        <taxon>Pseudomonadota</taxon>
        <taxon>Alphaproteobacteria</taxon>
        <taxon>Rhodobacterales</taxon>
        <taxon>Paracoccaceae</taxon>
        <taxon>Brevirhabdus</taxon>
    </lineage>
</organism>
<protein>
    <submittedName>
        <fullName evidence="1">Uncharacterized protein</fullName>
    </submittedName>
</protein>
<geneLocation type="plasmid" evidence="1">
    <name>unnamed</name>
</geneLocation>
<accession>A0A1P8QY79</accession>
<reference evidence="1" key="1">
    <citation type="submission" date="2017-01" db="EMBL/GenBank/DDBJ databases">
        <title>Genomic analysis of Xuhuaishuia manganoxidans DY6-4.</title>
        <authorList>
            <person name="Wang X."/>
        </authorList>
    </citation>
    <scope>NUCLEOTIDE SEQUENCE</scope>
    <source>
        <strain evidence="1">DY6-4</strain>
        <plasmid evidence="1">unnamed</plasmid>
    </source>
</reference>
<name>A0A1P8QY79_9RHOB</name>
<dbReference type="EMBL" id="CP019126">
    <property type="protein sequence ID" value="APX91315.1"/>
    <property type="molecule type" value="Genomic_DNA"/>
</dbReference>
<keyword evidence="1" id="KW-0614">Plasmid</keyword>
<proteinExistence type="predicted"/>
<dbReference type="OrthoDB" id="7744716at2"/>